<evidence type="ECO:0000313" key="12">
    <source>
        <dbReference type="Proteomes" id="UP000747399"/>
    </source>
</evidence>
<keyword evidence="6" id="KW-0822">Tryptophan biosynthesis</keyword>
<dbReference type="PANTHER" id="PTHR22854:SF2">
    <property type="entry name" value="INDOLE-3-GLYCEROL-PHOSPHATE SYNTHASE"/>
    <property type="match status" value="1"/>
</dbReference>
<evidence type="ECO:0000256" key="3">
    <source>
        <dbReference type="ARBA" id="ARBA00012362"/>
    </source>
</evidence>
<dbReference type="GO" id="GO:0000162">
    <property type="term" value="P:L-tryptophan biosynthetic process"/>
    <property type="evidence" value="ECO:0007669"/>
    <property type="project" value="UniProtKB-UniPathway"/>
</dbReference>
<name>A0A8J4AZV1_9CHLO</name>
<keyword evidence="4" id="KW-0028">Amino-acid biosynthesis</keyword>
<proteinExistence type="predicted"/>
<dbReference type="GO" id="GO:0004425">
    <property type="term" value="F:indole-3-glycerol-phosphate synthase activity"/>
    <property type="evidence" value="ECO:0007669"/>
    <property type="project" value="UniProtKB-EC"/>
</dbReference>
<dbReference type="SUPFAM" id="SSF51366">
    <property type="entry name" value="Ribulose-phoshate binding barrel"/>
    <property type="match status" value="1"/>
</dbReference>
<dbReference type="Pfam" id="PF00218">
    <property type="entry name" value="IGPS"/>
    <property type="match status" value="1"/>
</dbReference>
<accession>A0A8J4AZV1</accession>
<dbReference type="PANTHER" id="PTHR22854">
    <property type="entry name" value="TRYPTOPHAN BIOSYNTHESIS PROTEIN"/>
    <property type="match status" value="1"/>
</dbReference>
<keyword evidence="12" id="KW-1185">Reference proteome</keyword>
<keyword evidence="7" id="KW-0057">Aromatic amino acid biosynthesis</keyword>
<evidence type="ECO:0000313" key="11">
    <source>
        <dbReference type="EMBL" id="GIL51133.1"/>
    </source>
</evidence>
<evidence type="ECO:0000256" key="4">
    <source>
        <dbReference type="ARBA" id="ARBA00022605"/>
    </source>
</evidence>
<keyword evidence="8" id="KW-0456">Lyase</keyword>
<feature type="compositionally biased region" description="Pro residues" evidence="9">
    <location>
        <begin position="46"/>
        <end position="58"/>
    </location>
</feature>
<dbReference type="InterPro" id="IPR013798">
    <property type="entry name" value="Indole-3-glycerol_P_synth_dom"/>
</dbReference>
<evidence type="ECO:0000256" key="2">
    <source>
        <dbReference type="ARBA" id="ARBA00004696"/>
    </source>
</evidence>
<dbReference type="Proteomes" id="UP000747399">
    <property type="component" value="Unassembled WGS sequence"/>
</dbReference>
<comment type="pathway">
    <text evidence="2">Amino-acid biosynthesis; L-tryptophan biosynthesis; L-tryptophan from chorismate: step 4/5.</text>
</comment>
<dbReference type="InterPro" id="IPR045186">
    <property type="entry name" value="Indole-3-glycerol_P_synth"/>
</dbReference>
<protein>
    <recommendedName>
        <fullName evidence="3">indole-3-glycerol-phosphate synthase</fullName>
        <ecNumber evidence="3">4.1.1.48</ecNumber>
    </recommendedName>
</protein>
<dbReference type="EC" id="4.1.1.48" evidence="3"/>
<evidence type="ECO:0000256" key="1">
    <source>
        <dbReference type="ARBA" id="ARBA00001633"/>
    </source>
</evidence>
<evidence type="ECO:0000259" key="10">
    <source>
        <dbReference type="Pfam" id="PF00218"/>
    </source>
</evidence>
<evidence type="ECO:0000256" key="9">
    <source>
        <dbReference type="SAM" id="MobiDB-lite"/>
    </source>
</evidence>
<dbReference type="Gene3D" id="3.20.20.70">
    <property type="entry name" value="Aldolase class I"/>
    <property type="match status" value="1"/>
</dbReference>
<comment type="catalytic activity">
    <reaction evidence="1">
        <text>1-(2-carboxyphenylamino)-1-deoxy-D-ribulose 5-phosphate + H(+) = (1S,2R)-1-C-(indol-3-yl)glycerol 3-phosphate + CO2 + H2O</text>
        <dbReference type="Rhea" id="RHEA:23476"/>
        <dbReference type="ChEBI" id="CHEBI:15377"/>
        <dbReference type="ChEBI" id="CHEBI:15378"/>
        <dbReference type="ChEBI" id="CHEBI:16526"/>
        <dbReference type="ChEBI" id="CHEBI:58613"/>
        <dbReference type="ChEBI" id="CHEBI:58866"/>
        <dbReference type="EC" id="4.1.1.48"/>
    </reaction>
</comment>
<dbReference type="UniPathway" id="UPA00035">
    <property type="reaction ID" value="UER00043"/>
</dbReference>
<dbReference type="GO" id="GO:0004640">
    <property type="term" value="F:phosphoribosylanthranilate isomerase activity"/>
    <property type="evidence" value="ECO:0007669"/>
    <property type="project" value="TreeGrafter"/>
</dbReference>
<dbReference type="AlphaFoldDB" id="A0A8J4AZV1"/>
<evidence type="ECO:0000256" key="7">
    <source>
        <dbReference type="ARBA" id="ARBA00023141"/>
    </source>
</evidence>
<sequence length="332" mass="35083">MMPSAAVPSASTSYSTSHSLPVMRRWRSYFQSARRVPAVSRASGSPNPPGPDGEPPKTPINALEATIRRKQRELETTIRELGMEALDERLQSATQMPLNPPYRLSTLIAESVPQGRAVLVFEVARSGSETTTADLAELAKAYVTQGGASALVVRTDSEATPSGLRDLFTVQQAVPRVPVLARDWLIHPLQICEVKESGAAGALGIINQVTGRGTGVMSSFSAALGLDAPVEVVNAREVEQLAKLGVVFYAINVAVGLSVSMPGFSNRIAHGLLGELPFGAISLVGVRSLEEAAAARRSGADALLVKAELLQSYGKDVQALGNALQYAVTLDD</sequence>
<dbReference type="InterPro" id="IPR011060">
    <property type="entry name" value="RibuloseP-bd_barrel"/>
</dbReference>
<evidence type="ECO:0000256" key="6">
    <source>
        <dbReference type="ARBA" id="ARBA00022822"/>
    </source>
</evidence>
<reference evidence="11" key="1">
    <citation type="journal article" date="2021" name="Proc. Natl. Acad. Sci. U.S.A.">
        <title>Three genomes in the algal genus Volvox reveal the fate of a haploid sex-determining region after a transition to homothallism.</title>
        <authorList>
            <person name="Yamamoto K."/>
            <person name="Hamaji T."/>
            <person name="Kawai-Toyooka H."/>
            <person name="Matsuzaki R."/>
            <person name="Takahashi F."/>
            <person name="Nishimura Y."/>
            <person name="Kawachi M."/>
            <person name="Noguchi H."/>
            <person name="Minakuchi Y."/>
            <person name="Umen J.G."/>
            <person name="Toyoda A."/>
            <person name="Nozaki H."/>
        </authorList>
    </citation>
    <scope>NUCLEOTIDE SEQUENCE</scope>
    <source>
        <strain evidence="11">NIES-3780</strain>
    </source>
</reference>
<evidence type="ECO:0000256" key="8">
    <source>
        <dbReference type="ARBA" id="ARBA00023239"/>
    </source>
</evidence>
<keyword evidence="5" id="KW-0210">Decarboxylase</keyword>
<gene>
    <name evidence="11" type="ORF">Vafri_7208</name>
</gene>
<feature type="region of interest" description="Disordered" evidence="9">
    <location>
        <begin position="37"/>
        <end position="59"/>
    </location>
</feature>
<dbReference type="InterPro" id="IPR013785">
    <property type="entry name" value="Aldolase_TIM"/>
</dbReference>
<organism evidence="11 12">
    <name type="scientific">Volvox africanus</name>
    <dbReference type="NCBI Taxonomy" id="51714"/>
    <lineage>
        <taxon>Eukaryota</taxon>
        <taxon>Viridiplantae</taxon>
        <taxon>Chlorophyta</taxon>
        <taxon>core chlorophytes</taxon>
        <taxon>Chlorophyceae</taxon>
        <taxon>CS clade</taxon>
        <taxon>Chlamydomonadales</taxon>
        <taxon>Volvocaceae</taxon>
        <taxon>Volvox</taxon>
    </lineage>
</organism>
<dbReference type="EMBL" id="BNCO01000010">
    <property type="protein sequence ID" value="GIL51133.1"/>
    <property type="molecule type" value="Genomic_DNA"/>
</dbReference>
<evidence type="ECO:0000256" key="5">
    <source>
        <dbReference type="ARBA" id="ARBA00022793"/>
    </source>
</evidence>
<feature type="domain" description="Indole-3-glycerol phosphate synthase" evidence="10">
    <location>
        <begin position="66"/>
        <end position="312"/>
    </location>
</feature>
<comment type="caution">
    <text evidence="11">The sequence shown here is derived from an EMBL/GenBank/DDBJ whole genome shotgun (WGS) entry which is preliminary data.</text>
</comment>